<gene>
    <name evidence="1" type="ORF">LECACI_7A003627</name>
</gene>
<protein>
    <submittedName>
        <fullName evidence="1">Uncharacterized protein</fullName>
    </submittedName>
</protein>
<sequence length="105" mass="11863">MRPPQPPFLQRLLSFENWKERVLPEAVKAFIVGCVMQLGPSTTISLICNPPPTILQLQLEHFHAPTTGKRSGEITRYLTQLSSEESGLSMGRWLYEMASRCAFAE</sequence>
<evidence type="ECO:0000313" key="2">
    <source>
        <dbReference type="Proteomes" id="UP001296104"/>
    </source>
</evidence>
<proteinExistence type="predicted"/>
<dbReference type="AlphaFoldDB" id="A0AAI8YX63"/>
<dbReference type="Proteomes" id="UP001296104">
    <property type="component" value="Unassembled WGS sequence"/>
</dbReference>
<accession>A0AAI8YX63</accession>
<reference evidence="1" key="1">
    <citation type="submission" date="2023-11" db="EMBL/GenBank/DDBJ databases">
        <authorList>
            <person name="Alioto T."/>
            <person name="Alioto T."/>
            <person name="Gomez Garrido J."/>
        </authorList>
    </citation>
    <scope>NUCLEOTIDE SEQUENCE</scope>
</reference>
<organism evidence="1 2">
    <name type="scientific">Lecanosticta acicola</name>
    <dbReference type="NCBI Taxonomy" id="111012"/>
    <lineage>
        <taxon>Eukaryota</taxon>
        <taxon>Fungi</taxon>
        <taxon>Dikarya</taxon>
        <taxon>Ascomycota</taxon>
        <taxon>Pezizomycotina</taxon>
        <taxon>Dothideomycetes</taxon>
        <taxon>Dothideomycetidae</taxon>
        <taxon>Mycosphaerellales</taxon>
        <taxon>Mycosphaerellaceae</taxon>
        <taxon>Lecanosticta</taxon>
    </lineage>
</organism>
<keyword evidence="2" id="KW-1185">Reference proteome</keyword>
<dbReference type="EMBL" id="CAVMBE010000018">
    <property type="protein sequence ID" value="CAK3973155.1"/>
    <property type="molecule type" value="Genomic_DNA"/>
</dbReference>
<name>A0AAI8YX63_9PEZI</name>
<comment type="caution">
    <text evidence="1">The sequence shown here is derived from an EMBL/GenBank/DDBJ whole genome shotgun (WGS) entry which is preliminary data.</text>
</comment>
<evidence type="ECO:0000313" key="1">
    <source>
        <dbReference type="EMBL" id="CAK3973155.1"/>
    </source>
</evidence>